<dbReference type="CDD" id="cd01005">
    <property type="entry name" value="PBP2_CysP"/>
    <property type="match status" value="1"/>
</dbReference>
<dbReference type="KEGG" id="moz:MoryE10_19740"/>
<keyword evidence="5" id="KW-0574">Periplasm</keyword>
<dbReference type="InterPro" id="IPR005669">
    <property type="entry name" value="Thiosulph/SO4-bd"/>
</dbReference>
<protein>
    <submittedName>
        <fullName evidence="6">Sulfate ABC transporter substrate-binding protein</fullName>
    </submittedName>
</protein>
<keyword evidence="3" id="KW-0813">Transport</keyword>
<evidence type="ECO:0000256" key="4">
    <source>
        <dbReference type="ARBA" id="ARBA00022729"/>
    </source>
</evidence>
<gene>
    <name evidence="6" type="primary">sbp</name>
    <name evidence="6" type="ORF">MoryE10_19740</name>
</gene>
<dbReference type="PANTHER" id="PTHR30368:SF2">
    <property type="entry name" value="SULFATE-BINDING PROTEIN"/>
    <property type="match status" value="1"/>
</dbReference>
<dbReference type="AlphaFoldDB" id="A0A8D5AHD7"/>
<evidence type="ECO:0000313" key="7">
    <source>
        <dbReference type="Proteomes" id="UP000824988"/>
    </source>
</evidence>
<evidence type="ECO:0000256" key="2">
    <source>
        <dbReference type="ARBA" id="ARBA00006099"/>
    </source>
</evidence>
<keyword evidence="7" id="KW-1185">Reference proteome</keyword>
<evidence type="ECO:0000256" key="5">
    <source>
        <dbReference type="ARBA" id="ARBA00022764"/>
    </source>
</evidence>
<dbReference type="GO" id="GO:0140104">
    <property type="term" value="F:molecular carrier activity"/>
    <property type="evidence" value="ECO:0007669"/>
    <property type="project" value="InterPro"/>
</dbReference>
<comment type="similarity">
    <text evidence="2">Belongs to the prokaryotic sulfate-binding protein family.</text>
</comment>
<dbReference type="NCBIfam" id="TIGR00971">
    <property type="entry name" value="3a0106s03"/>
    <property type="match status" value="1"/>
</dbReference>
<dbReference type="PROSITE" id="PS00757">
    <property type="entry name" value="PROK_SULFATE_BIND_2"/>
    <property type="match status" value="1"/>
</dbReference>
<evidence type="ECO:0000256" key="3">
    <source>
        <dbReference type="ARBA" id="ARBA00022448"/>
    </source>
</evidence>
<evidence type="ECO:0000256" key="1">
    <source>
        <dbReference type="ARBA" id="ARBA00004418"/>
    </source>
</evidence>
<dbReference type="NCBIfam" id="NF008106">
    <property type="entry name" value="PRK10852.1"/>
    <property type="match status" value="1"/>
</dbReference>
<dbReference type="Pfam" id="PF13531">
    <property type="entry name" value="SBP_bac_11"/>
    <property type="match status" value="1"/>
</dbReference>
<name>A0A8D5AHD7_9GAMM</name>
<dbReference type="InterPro" id="IPR034408">
    <property type="entry name" value="Sulphate/thiosulphate_BS"/>
</dbReference>
<keyword evidence="4" id="KW-0732">Signal</keyword>
<organism evidence="6 7">
    <name type="scientific">Methylogaea oryzae</name>
    <dbReference type="NCBI Taxonomy" id="1295382"/>
    <lineage>
        <taxon>Bacteria</taxon>
        <taxon>Pseudomonadati</taxon>
        <taxon>Pseudomonadota</taxon>
        <taxon>Gammaproteobacteria</taxon>
        <taxon>Methylococcales</taxon>
        <taxon>Methylococcaceae</taxon>
        <taxon>Methylogaea</taxon>
    </lineage>
</organism>
<dbReference type="EMBL" id="AP019782">
    <property type="protein sequence ID" value="BBL71368.1"/>
    <property type="molecule type" value="Genomic_DNA"/>
</dbReference>
<dbReference type="GO" id="GO:0042597">
    <property type="term" value="C:periplasmic space"/>
    <property type="evidence" value="ECO:0007669"/>
    <property type="project" value="UniProtKB-SubCell"/>
</dbReference>
<proteinExistence type="inferred from homology"/>
<comment type="subcellular location">
    <subcellularLocation>
        <location evidence="1">Periplasm</location>
    </subcellularLocation>
</comment>
<reference evidence="6" key="1">
    <citation type="submission" date="2019-06" db="EMBL/GenBank/DDBJ databases">
        <title>Complete genome sequence of Methylogaea oryzae strain JCM16910.</title>
        <authorList>
            <person name="Asakawa S."/>
        </authorList>
    </citation>
    <scope>NUCLEOTIDE SEQUENCE</scope>
    <source>
        <strain evidence="6">E10</strain>
    </source>
</reference>
<dbReference type="GO" id="GO:1901681">
    <property type="term" value="F:sulfur compound binding"/>
    <property type="evidence" value="ECO:0007669"/>
    <property type="project" value="InterPro"/>
</dbReference>
<dbReference type="GO" id="GO:1902358">
    <property type="term" value="P:sulfate transmembrane transport"/>
    <property type="evidence" value="ECO:0007669"/>
    <property type="project" value="InterPro"/>
</dbReference>
<sequence length="337" mass="36899">MNLKKRPLGRHIAALVIGVLGGGAAVADVALLNVSYDPTRELYQQYNAAFAKHWKEKTGETVTVQQSHGGGGKQARAVIDGLNADVVTLALAYDVDQLYQKAKLIPEDWQSKFPNNSAPYTSTMVFVVRKGNPKGIKDWDDLVKDGVANVQPNPKSSGGARWNYLAAWAFAQKKFGANEAAIKDFVAKIYKNAAVLDTGARGSTTTFVERDIGDVLVTWENEAFLVLKEFGADKFEIVVPSLSILAEPPVAVVDDVVRKHGTAEVAKAYLDYLYSKEGQEIAAKNFYRPRDPEIAAKYAKQFPKLELVTIEAFGGWNKAQKTHFLDGGVFDQIFGGK</sequence>
<dbReference type="PANTHER" id="PTHR30368">
    <property type="entry name" value="SULFATE-BINDING PROTEIN"/>
    <property type="match status" value="1"/>
</dbReference>
<evidence type="ECO:0000313" key="6">
    <source>
        <dbReference type="EMBL" id="BBL71368.1"/>
    </source>
</evidence>
<dbReference type="Proteomes" id="UP000824988">
    <property type="component" value="Chromosome"/>
</dbReference>
<dbReference type="NCBIfam" id="NF008022">
    <property type="entry name" value="PRK10752.1"/>
    <property type="match status" value="1"/>
</dbReference>
<accession>A0A8D5AHD7</accession>